<dbReference type="InterPro" id="IPR005940">
    <property type="entry name" value="Anthranilate_Pribosyl_Tfrase"/>
</dbReference>
<comment type="similarity">
    <text evidence="8">In the C-terminal section; belongs to the anthranilate phosphoribosyltransferase family.</text>
</comment>
<keyword evidence="3 9" id="KW-0328">Glycosyltransferase</keyword>
<dbReference type="EMBL" id="CP061539">
    <property type="protein sequence ID" value="QNV36894.1"/>
    <property type="molecule type" value="Genomic_DNA"/>
</dbReference>
<evidence type="ECO:0000256" key="1">
    <source>
        <dbReference type="ARBA" id="ARBA00004907"/>
    </source>
</evidence>
<evidence type="ECO:0000256" key="9">
    <source>
        <dbReference type="HAMAP-Rule" id="MF_00211"/>
    </source>
</evidence>
<keyword evidence="9" id="KW-0460">Magnesium</keyword>
<feature type="binding site" evidence="9">
    <location>
        <begin position="89"/>
        <end position="90"/>
    </location>
    <ligand>
        <name>5-phospho-alpha-D-ribose 1-diphosphate</name>
        <dbReference type="ChEBI" id="CHEBI:58017"/>
    </ligand>
</feature>
<evidence type="ECO:0000256" key="6">
    <source>
        <dbReference type="ARBA" id="ARBA00023141"/>
    </source>
</evidence>
<dbReference type="GO" id="GO:0005829">
    <property type="term" value="C:cytosol"/>
    <property type="evidence" value="ECO:0007669"/>
    <property type="project" value="TreeGrafter"/>
</dbReference>
<feature type="binding site" evidence="9">
    <location>
        <position position="230"/>
    </location>
    <ligand>
        <name>Mg(2+)</name>
        <dbReference type="ChEBI" id="CHEBI:18420"/>
        <label>2</label>
    </ligand>
</feature>
<comment type="subunit">
    <text evidence="9">Homodimer.</text>
</comment>
<dbReference type="Gene3D" id="1.20.970.10">
    <property type="entry name" value="Transferase, Pyrimidine Nucleoside Phosphorylase, Chain C"/>
    <property type="match status" value="1"/>
</dbReference>
<evidence type="ECO:0000259" key="10">
    <source>
        <dbReference type="Pfam" id="PF00591"/>
    </source>
</evidence>
<gene>
    <name evidence="9 12" type="primary">trpD</name>
    <name evidence="12" type="ORF">IDM49_06355</name>
</gene>
<dbReference type="InterPro" id="IPR017459">
    <property type="entry name" value="Glycosyl_Trfase_fam3_N_dom"/>
</dbReference>
<dbReference type="InterPro" id="IPR000312">
    <property type="entry name" value="Glycosyl_Trfase_fam3"/>
</dbReference>
<evidence type="ECO:0000313" key="12">
    <source>
        <dbReference type="EMBL" id="QNV36894.1"/>
    </source>
</evidence>
<organism evidence="12 13">
    <name type="scientific">Rothia terrae</name>
    <dbReference type="NCBI Taxonomy" id="396015"/>
    <lineage>
        <taxon>Bacteria</taxon>
        <taxon>Bacillati</taxon>
        <taxon>Actinomycetota</taxon>
        <taxon>Actinomycetes</taxon>
        <taxon>Micrococcales</taxon>
        <taxon>Micrococcaceae</taxon>
        <taxon>Rothia</taxon>
    </lineage>
</organism>
<feature type="binding site" evidence="9">
    <location>
        <begin position="114"/>
        <end position="122"/>
    </location>
    <ligand>
        <name>5-phospho-alpha-D-ribose 1-diphosphate</name>
        <dbReference type="ChEBI" id="CHEBI:58017"/>
    </ligand>
</feature>
<dbReference type="PANTHER" id="PTHR43285">
    <property type="entry name" value="ANTHRANILATE PHOSPHORIBOSYLTRANSFERASE"/>
    <property type="match status" value="1"/>
</dbReference>
<feature type="binding site" evidence="9">
    <location>
        <position position="126"/>
    </location>
    <ligand>
        <name>5-phospho-alpha-D-ribose 1-diphosphate</name>
        <dbReference type="ChEBI" id="CHEBI:58017"/>
    </ligand>
</feature>
<feature type="domain" description="Glycosyl transferase family 3" evidence="10">
    <location>
        <begin position="80"/>
        <end position="335"/>
    </location>
</feature>
<keyword evidence="2 9" id="KW-0028">Amino-acid biosynthesis</keyword>
<dbReference type="InterPro" id="IPR035902">
    <property type="entry name" value="Nuc_phospho_transferase"/>
</dbReference>
<comment type="catalytic activity">
    <reaction evidence="7 9">
        <text>N-(5-phospho-beta-D-ribosyl)anthranilate + diphosphate = 5-phospho-alpha-D-ribose 1-diphosphate + anthranilate</text>
        <dbReference type="Rhea" id="RHEA:11768"/>
        <dbReference type="ChEBI" id="CHEBI:16567"/>
        <dbReference type="ChEBI" id="CHEBI:18277"/>
        <dbReference type="ChEBI" id="CHEBI:33019"/>
        <dbReference type="ChEBI" id="CHEBI:58017"/>
        <dbReference type="EC" id="2.4.2.18"/>
    </reaction>
</comment>
<keyword evidence="6 9" id="KW-0057">Aromatic amino acid biosynthesis</keyword>
<evidence type="ECO:0000256" key="3">
    <source>
        <dbReference type="ARBA" id="ARBA00022676"/>
    </source>
</evidence>
<keyword evidence="5 9" id="KW-0822">Tryptophan biosynthesis</keyword>
<comment type="similarity">
    <text evidence="9">Belongs to the anthranilate phosphoribosyltransferase family.</text>
</comment>
<feature type="domain" description="Glycosyl transferase family 3 N-terminal" evidence="11">
    <location>
        <begin position="10"/>
        <end position="71"/>
    </location>
</feature>
<feature type="binding site" evidence="9">
    <location>
        <position position="231"/>
    </location>
    <ligand>
        <name>Mg(2+)</name>
        <dbReference type="ChEBI" id="CHEBI:18420"/>
        <label>1</label>
    </ligand>
</feature>
<dbReference type="NCBIfam" id="TIGR01245">
    <property type="entry name" value="trpD"/>
    <property type="match status" value="1"/>
</dbReference>
<dbReference type="Proteomes" id="UP000516404">
    <property type="component" value="Chromosome"/>
</dbReference>
<dbReference type="HAMAP" id="MF_00211">
    <property type="entry name" value="TrpD"/>
    <property type="match status" value="1"/>
</dbReference>
<evidence type="ECO:0000256" key="7">
    <source>
        <dbReference type="ARBA" id="ARBA00052328"/>
    </source>
</evidence>
<feature type="binding site" evidence="9">
    <location>
        <position position="117"/>
    </location>
    <ligand>
        <name>anthranilate</name>
        <dbReference type="ChEBI" id="CHEBI:16567"/>
        <label>1</label>
    </ligand>
</feature>
<dbReference type="Pfam" id="PF02885">
    <property type="entry name" value="Glycos_trans_3N"/>
    <property type="match status" value="1"/>
</dbReference>
<evidence type="ECO:0000256" key="8">
    <source>
        <dbReference type="ARBA" id="ARBA00061188"/>
    </source>
</evidence>
<sequence length="348" mass="36981">MTSHEPLSWKPLLNDLVARKDLTDEQVAWAMDQIMSGETSEAVTGAFLVALHVKGETPAELNALAQGMLEKSENIQITRDAVDIVGTGGDMQNTVNISTMASLVIAGAGVPVIKHGNRSSSSSSGSADVLEKLGVNLQMPIVDVAECVNNSGITFLFAQVFHPSMKHVAPVRKALGVPTAFNYLGPMTNPARVRASAIGVADGEMAEKIAEVFASRGDHALIFRGSDGLDEITITGESTVWETNDFAIEKYPVSPTDFDMPLGSIDDLRGGDATHNAQVVLDTLNGQPGFIRNAVLLNAAAAIVAFEDATTDPFQQRFQKAIDRAKGSIDSGKALATLNSWIQFSNKS</sequence>
<keyword evidence="4 9" id="KW-0808">Transferase</keyword>
<dbReference type="GeneID" id="96623853"/>
<feature type="binding site" evidence="9">
    <location>
        <position position="231"/>
    </location>
    <ligand>
        <name>Mg(2+)</name>
        <dbReference type="ChEBI" id="CHEBI:18420"/>
        <label>2</label>
    </ligand>
</feature>
<evidence type="ECO:0000256" key="5">
    <source>
        <dbReference type="ARBA" id="ARBA00022822"/>
    </source>
</evidence>
<dbReference type="SUPFAM" id="SSF47648">
    <property type="entry name" value="Nucleoside phosphorylase/phosphoribosyltransferase N-terminal domain"/>
    <property type="match status" value="1"/>
</dbReference>
<feature type="binding site" evidence="9">
    <location>
        <position position="86"/>
    </location>
    <ligand>
        <name>5-phospho-alpha-D-ribose 1-diphosphate</name>
        <dbReference type="ChEBI" id="CHEBI:58017"/>
    </ligand>
</feature>
<feature type="binding site" evidence="9">
    <location>
        <position position="86"/>
    </location>
    <ligand>
        <name>anthranilate</name>
        <dbReference type="ChEBI" id="CHEBI:16567"/>
        <label>1</label>
    </ligand>
</feature>
<name>A0A7H2BB48_9MICC</name>
<evidence type="ECO:0000313" key="13">
    <source>
        <dbReference type="Proteomes" id="UP000516404"/>
    </source>
</evidence>
<dbReference type="FunFam" id="3.40.1030.10:FF:000002">
    <property type="entry name" value="Anthranilate phosphoribosyltransferase"/>
    <property type="match status" value="1"/>
</dbReference>
<dbReference type="UniPathway" id="UPA00035">
    <property type="reaction ID" value="UER00041"/>
</dbReference>
<comment type="caution">
    <text evidence="9">Lacks conserved residue(s) required for the propagation of feature annotation.</text>
</comment>
<proteinExistence type="inferred from homology"/>
<dbReference type="Pfam" id="PF00591">
    <property type="entry name" value="Glycos_transf_3"/>
    <property type="match status" value="1"/>
</dbReference>
<dbReference type="RefSeq" id="WP_190723911.1">
    <property type="nucleotide sequence ID" value="NZ_CP061539.1"/>
</dbReference>
<feature type="binding site" evidence="9">
    <location>
        <position position="172"/>
    </location>
    <ligand>
        <name>anthranilate</name>
        <dbReference type="ChEBI" id="CHEBI:16567"/>
        <label>2</label>
    </ligand>
</feature>
<evidence type="ECO:0000256" key="4">
    <source>
        <dbReference type="ARBA" id="ARBA00022679"/>
    </source>
</evidence>
<comment type="cofactor">
    <cofactor evidence="9">
        <name>Mg(2+)</name>
        <dbReference type="ChEBI" id="CHEBI:18420"/>
    </cofactor>
    <text evidence="9">Binds 2 magnesium ions per monomer.</text>
</comment>
<dbReference type="SUPFAM" id="SSF52418">
    <property type="entry name" value="Nucleoside phosphorylase/phosphoribosyltransferase catalytic domain"/>
    <property type="match status" value="1"/>
</dbReference>
<dbReference type="KEGG" id="rter:IDM49_06355"/>
<comment type="pathway">
    <text evidence="1 9">Amino-acid biosynthesis; L-tryptophan biosynthesis; L-tryptophan from chorismate: step 2/5.</text>
</comment>
<dbReference type="GO" id="GO:0000162">
    <property type="term" value="P:L-tryptophan biosynthetic process"/>
    <property type="evidence" value="ECO:0007669"/>
    <property type="project" value="UniProtKB-UniRule"/>
</dbReference>
<protein>
    <recommendedName>
        <fullName evidence="9">Anthranilate phosphoribosyltransferase</fullName>
        <ecNumber evidence="9">2.4.2.18</ecNumber>
    </recommendedName>
</protein>
<dbReference type="GO" id="GO:0000287">
    <property type="term" value="F:magnesium ion binding"/>
    <property type="evidence" value="ECO:0007669"/>
    <property type="project" value="UniProtKB-UniRule"/>
</dbReference>
<reference evidence="12 13" key="1">
    <citation type="submission" date="2020-09" db="EMBL/GenBank/DDBJ databases">
        <title>Investigation of environmental microbes.</title>
        <authorList>
            <person name="Ou Y."/>
            <person name="Kang Q."/>
        </authorList>
    </citation>
    <scope>NUCLEOTIDE SEQUENCE [LARGE SCALE GENOMIC DNA]</scope>
    <source>
        <strain evidence="12 13">KJZ-14</strain>
    </source>
</reference>
<dbReference type="Gene3D" id="3.40.1030.10">
    <property type="entry name" value="Nucleoside phosphorylase/phosphoribosyltransferase catalytic domain"/>
    <property type="match status" value="1"/>
</dbReference>
<dbReference type="InterPro" id="IPR036320">
    <property type="entry name" value="Glycosyl_Trfase_fam3_N_dom_sf"/>
</dbReference>
<comment type="function">
    <text evidence="9">Catalyzes the transfer of the phosphoribosyl group of 5-phosphorylribose-1-pyrophosphate (PRPP) to anthranilate to yield N-(5'-phosphoribosyl)-anthranilate (PRA).</text>
</comment>
<evidence type="ECO:0000256" key="2">
    <source>
        <dbReference type="ARBA" id="ARBA00022605"/>
    </source>
</evidence>
<feature type="binding site" evidence="9">
    <location>
        <begin position="96"/>
        <end position="99"/>
    </location>
    <ligand>
        <name>5-phospho-alpha-D-ribose 1-diphosphate</name>
        <dbReference type="ChEBI" id="CHEBI:58017"/>
    </ligand>
</feature>
<evidence type="ECO:0000259" key="11">
    <source>
        <dbReference type="Pfam" id="PF02885"/>
    </source>
</evidence>
<feature type="binding site" evidence="9">
    <location>
        <position position="98"/>
    </location>
    <ligand>
        <name>Mg(2+)</name>
        <dbReference type="ChEBI" id="CHEBI:18420"/>
        <label>1</label>
    </ligand>
</feature>
<accession>A0A7H2BB48</accession>
<dbReference type="PANTHER" id="PTHR43285:SF2">
    <property type="entry name" value="ANTHRANILATE PHOSPHORIBOSYLTRANSFERASE"/>
    <property type="match status" value="1"/>
</dbReference>
<keyword evidence="9" id="KW-0479">Metal-binding</keyword>
<dbReference type="EC" id="2.4.2.18" evidence="9"/>
<feature type="binding site" evidence="9">
    <location>
        <position position="94"/>
    </location>
    <ligand>
        <name>5-phospho-alpha-D-ribose 1-diphosphate</name>
        <dbReference type="ChEBI" id="CHEBI:58017"/>
    </ligand>
</feature>
<keyword evidence="13" id="KW-1185">Reference proteome</keyword>
<dbReference type="AlphaFoldDB" id="A0A7H2BB48"/>
<dbReference type="GO" id="GO:0004048">
    <property type="term" value="F:anthranilate phosphoribosyltransferase activity"/>
    <property type="evidence" value="ECO:0007669"/>
    <property type="project" value="UniProtKB-UniRule"/>
</dbReference>